<feature type="transmembrane region" description="Helical" evidence="4">
    <location>
        <begin position="258"/>
        <end position="276"/>
    </location>
</feature>
<gene>
    <name evidence="6" type="ORF">ADH67_06600</name>
</gene>
<feature type="transmembrane region" description="Helical" evidence="4">
    <location>
        <begin position="308"/>
        <end position="328"/>
    </location>
</feature>
<keyword evidence="1 4" id="KW-0812">Transmembrane</keyword>
<reference evidence="7" key="1">
    <citation type="submission" date="2017-05" db="EMBL/GenBank/DDBJ databases">
        <title>Improved OligoMM genomes.</title>
        <authorList>
            <person name="Garzetti D."/>
        </authorList>
    </citation>
    <scope>NUCLEOTIDE SEQUENCE [LARGE SCALE GENOMIC DNA]</scope>
    <source>
        <strain evidence="7">YL45</strain>
    </source>
</reference>
<dbReference type="RefSeq" id="WP_066595799.1">
    <property type="nucleotide sequence ID" value="NZ_CANBEU010000001.1"/>
</dbReference>
<feature type="transmembrane region" description="Helical" evidence="4">
    <location>
        <begin position="217"/>
        <end position="238"/>
    </location>
</feature>
<dbReference type="PANTHER" id="PTHR43129">
    <property type="entry name" value="FOSMIDOMYCIN RESISTANCE PROTEIN"/>
    <property type="match status" value="1"/>
</dbReference>
<name>A0A227KPI7_9BURK</name>
<evidence type="ECO:0000313" key="6">
    <source>
        <dbReference type="EMBL" id="OXE49874.1"/>
    </source>
</evidence>
<evidence type="ECO:0000259" key="5">
    <source>
        <dbReference type="PROSITE" id="PS50850"/>
    </source>
</evidence>
<proteinExistence type="predicted"/>
<evidence type="ECO:0000256" key="1">
    <source>
        <dbReference type="ARBA" id="ARBA00022692"/>
    </source>
</evidence>
<evidence type="ECO:0000256" key="3">
    <source>
        <dbReference type="ARBA" id="ARBA00023136"/>
    </source>
</evidence>
<dbReference type="SUPFAM" id="SSF103473">
    <property type="entry name" value="MFS general substrate transporter"/>
    <property type="match status" value="1"/>
</dbReference>
<feature type="transmembrane region" description="Helical" evidence="4">
    <location>
        <begin position="137"/>
        <end position="159"/>
    </location>
</feature>
<dbReference type="Pfam" id="PF07690">
    <property type="entry name" value="MFS_1"/>
    <property type="match status" value="1"/>
</dbReference>
<dbReference type="InterPro" id="IPR020846">
    <property type="entry name" value="MFS_dom"/>
</dbReference>
<dbReference type="PANTHER" id="PTHR43129:SF1">
    <property type="entry name" value="FOSMIDOMYCIN RESISTANCE PROTEIN"/>
    <property type="match status" value="1"/>
</dbReference>
<dbReference type="GO" id="GO:0022857">
    <property type="term" value="F:transmembrane transporter activity"/>
    <property type="evidence" value="ECO:0007669"/>
    <property type="project" value="InterPro"/>
</dbReference>
<feature type="domain" description="Major facilitator superfamily (MFS) profile" evidence="5">
    <location>
        <begin position="13"/>
        <end position="403"/>
    </location>
</feature>
<feature type="transmembrane region" description="Helical" evidence="4">
    <location>
        <begin position="165"/>
        <end position="185"/>
    </location>
</feature>
<dbReference type="Proteomes" id="UP000214610">
    <property type="component" value="Unassembled WGS sequence"/>
</dbReference>
<dbReference type="Gene3D" id="1.20.1250.20">
    <property type="entry name" value="MFS general substrate transporter like domains"/>
    <property type="match status" value="1"/>
</dbReference>
<evidence type="ECO:0000256" key="4">
    <source>
        <dbReference type="SAM" id="Phobius"/>
    </source>
</evidence>
<comment type="caution">
    <text evidence="6">The sequence shown here is derived from an EMBL/GenBank/DDBJ whole genome shotgun (WGS) entry which is preliminary data.</text>
</comment>
<feature type="transmembrane region" description="Helical" evidence="4">
    <location>
        <begin position="12"/>
        <end position="31"/>
    </location>
</feature>
<protein>
    <submittedName>
        <fullName evidence="6">MFS transporter</fullName>
    </submittedName>
</protein>
<keyword evidence="2 4" id="KW-1133">Transmembrane helix</keyword>
<feature type="transmembrane region" description="Helical" evidence="4">
    <location>
        <begin position="78"/>
        <end position="96"/>
    </location>
</feature>
<keyword evidence="7" id="KW-1185">Reference proteome</keyword>
<dbReference type="EMBL" id="NHMP01000003">
    <property type="protein sequence ID" value="OXE49874.1"/>
    <property type="molecule type" value="Genomic_DNA"/>
</dbReference>
<dbReference type="InterPro" id="IPR011701">
    <property type="entry name" value="MFS"/>
</dbReference>
<sequence>MNNNLSSPKDFEAIFLVSIAHASSHFYHLVIPSLFPWLMPAFNLNFVQAGALMTTFFVTSAVGQSASGFFVDKTGPKAGMYLGLILLASSAIVLGLSVNYPMLFLAAALAGAGNSVFHPADYSLMNYNISKRMLGHAFAWHTFTGNIGWAICPLFMVLMAENYGWRAAAFAASSIAIIVLIVELARSSVFANDQRNDKSVDKKASSGNAFGFLSEKAVWQCFFFFFFTAGAFGVLQSFSQTIFNHLYNLDLKSASTALTAYLVCSGVGCLLGGFFTNQEKLSNGAVVAIALSFSALMSLLLASCILTGYWAILFMGAMGLGTGIASPSRDIMIRKATINKLGMKSIGRVYGFTYCGMDVGQSLSPVVFAPLLDAQMFMAALFGVAILQTLAIFTALSVDSGQKSSLDLAT</sequence>
<keyword evidence="3 4" id="KW-0472">Membrane</keyword>
<evidence type="ECO:0000313" key="7">
    <source>
        <dbReference type="Proteomes" id="UP000214610"/>
    </source>
</evidence>
<dbReference type="GO" id="GO:0005886">
    <property type="term" value="C:plasma membrane"/>
    <property type="evidence" value="ECO:0007669"/>
    <property type="project" value="TreeGrafter"/>
</dbReference>
<dbReference type="AlphaFoldDB" id="A0A227KPI7"/>
<accession>A0A227KPI7</accession>
<feature type="transmembrane region" description="Helical" evidence="4">
    <location>
        <begin position="283"/>
        <end position="302"/>
    </location>
</feature>
<feature type="transmembrane region" description="Helical" evidence="4">
    <location>
        <begin position="51"/>
        <end position="71"/>
    </location>
</feature>
<feature type="transmembrane region" description="Helical" evidence="4">
    <location>
        <begin position="349"/>
        <end position="371"/>
    </location>
</feature>
<feature type="transmembrane region" description="Helical" evidence="4">
    <location>
        <begin position="377"/>
        <end position="398"/>
    </location>
</feature>
<organism evidence="6 7">
    <name type="scientific">Turicimonas muris</name>
    <dbReference type="NCBI Taxonomy" id="1796652"/>
    <lineage>
        <taxon>Bacteria</taxon>
        <taxon>Pseudomonadati</taxon>
        <taxon>Pseudomonadota</taxon>
        <taxon>Betaproteobacteria</taxon>
        <taxon>Burkholderiales</taxon>
        <taxon>Sutterellaceae</taxon>
        <taxon>Turicimonas</taxon>
    </lineage>
</organism>
<evidence type="ECO:0000256" key="2">
    <source>
        <dbReference type="ARBA" id="ARBA00022989"/>
    </source>
</evidence>
<dbReference type="PROSITE" id="PS50850">
    <property type="entry name" value="MFS"/>
    <property type="match status" value="1"/>
</dbReference>
<dbReference type="InterPro" id="IPR036259">
    <property type="entry name" value="MFS_trans_sf"/>
</dbReference>